<keyword evidence="3" id="KW-0378">Hydrolase</keyword>
<gene>
    <name evidence="3" type="ORF">E5L68_000270</name>
</gene>
<dbReference type="RefSeq" id="WP_138727417.1">
    <property type="nucleotide sequence ID" value="NZ_SRMP02000001.1"/>
</dbReference>
<evidence type="ECO:0000259" key="2">
    <source>
        <dbReference type="PROSITE" id="PS52035"/>
    </source>
</evidence>
<feature type="domain" description="Peptidase M14" evidence="2">
    <location>
        <begin position="9"/>
        <end position="242"/>
    </location>
</feature>
<evidence type="ECO:0000313" key="3">
    <source>
        <dbReference type="EMBL" id="MFN0289800.1"/>
    </source>
</evidence>
<reference evidence="3 4" key="1">
    <citation type="submission" date="2024-12" db="EMBL/GenBank/DDBJ databases">
        <authorList>
            <person name="Hu S."/>
        </authorList>
    </citation>
    <scope>NUCLEOTIDE SEQUENCE [LARGE SCALE GENOMIC DNA]</scope>
    <source>
        <strain evidence="3 4">P-25</strain>
    </source>
</reference>
<comment type="similarity">
    <text evidence="1">Belongs to the peptidase M14 family.</text>
</comment>
<comment type="caution">
    <text evidence="1">Lacks conserved residue(s) required for the propagation of feature annotation.</text>
</comment>
<dbReference type="GO" id="GO:0004180">
    <property type="term" value="F:carboxypeptidase activity"/>
    <property type="evidence" value="ECO:0007669"/>
    <property type="project" value="UniProtKB-KW"/>
</dbReference>
<protein>
    <submittedName>
        <fullName evidence="3">M14 family zinc carboxypeptidase</fullName>
    </submittedName>
</protein>
<name>A0ABW9JBN1_9SPHI</name>
<accession>A0ABW9JBN1</accession>
<dbReference type="SUPFAM" id="SSF53187">
    <property type="entry name" value="Zn-dependent exopeptidases"/>
    <property type="match status" value="1"/>
</dbReference>
<dbReference type="Pfam" id="PF00246">
    <property type="entry name" value="Peptidase_M14"/>
    <property type="match status" value="1"/>
</dbReference>
<evidence type="ECO:0000256" key="1">
    <source>
        <dbReference type="PROSITE-ProRule" id="PRU01379"/>
    </source>
</evidence>
<dbReference type="Gene3D" id="3.40.630.10">
    <property type="entry name" value="Zn peptidases"/>
    <property type="match status" value="1"/>
</dbReference>
<keyword evidence="3" id="KW-0121">Carboxypeptidase</keyword>
<proteinExistence type="inferred from homology"/>
<dbReference type="PROSITE" id="PS52035">
    <property type="entry name" value="PEPTIDASE_M14"/>
    <property type="match status" value="1"/>
</dbReference>
<sequence length="385" mass="43306">MNIQTILTHYSTFEEKTLTNRFFKHEDILPLIHQLPSEFKVEQLGNSVNGKSINAVKWGNGKIKVMLWSQMHGDEATGTMAIFDLFNFLQQENDMATLIKDKCQLLFIPMVNPDGAAVFTRRNAQQIDINRDFLQTATPEGKILKQARNDFEPQFGFNLHDQTTLWSVADSLKPATLSYLAPAFDKALSINQVRENAMQVIADMFAKLDQILPKHIGLFDDEYEPRAFGDNFQAAGTSTILIEAGGYKNDPEKQQIRKYFFASILSGLISIASKSYEKQTTTNYFSIPKNTKQIFHILINNLVLAGVTVSVGINFDECPNADGKSTYKSYSIQDIGDLSFCDAYDVYDADGCQLNGNIIFNKAADFELSNEKQTVLAFKDGYLKT</sequence>
<evidence type="ECO:0000313" key="4">
    <source>
        <dbReference type="Proteomes" id="UP001517367"/>
    </source>
</evidence>
<keyword evidence="3" id="KW-0645">Protease</keyword>
<dbReference type="Proteomes" id="UP001517367">
    <property type="component" value="Unassembled WGS sequence"/>
</dbReference>
<organism evidence="3 4">
    <name type="scientific">Pedobacter helvus</name>
    <dbReference type="NCBI Taxonomy" id="2563444"/>
    <lineage>
        <taxon>Bacteria</taxon>
        <taxon>Pseudomonadati</taxon>
        <taxon>Bacteroidota</taxon>
        <taxon>Sphingobacteriia</taxon>
        <taxon>Sphingobacteriales</taxon>
        <taxon>Sphingobacteriaceae</taxon>
        <taxon>Pedobacter</taxon>
    </lineage>
</organism>
<dbReference type="EMBL" id="SRMP02000001">
    <property type="protein sequence ID" value="MFN0289800.1"/>
    <property type="molecule type" value="Genomic_DNA"/>
</dbReference>
<dbReference type="InterPro" id="IPR000834">
    <property type="entry name" value="Peptidase_M14"/>
</dbReference>
<keyword evidence="4" id="KW-1185">Reference proteome</keyword>
<comment type="caution">
    <text evidence="3">The sequence shown here is derived from an EMBL/GenBank/DDBJ whole genome shotgun (WGS) entry which is preliminary data.</text>
</comment>